<keyword evidence="3" id="KW-1009">Hearing</keyword>
<feature type="repeat" description="ANK" evidence="5">
    <location>
        <begin position="33"/>
        <end position="65"/>
    </location>
</feature>
<dbReference type="SUPFAM" id="SSF48403">
    <property type="entry name" value="Ankyrin repeat"/>
    <property type="match status" value="1"/>
</dbReference>
<proteinExistence type="predicted"/>
<dbReference type="SMART" id="SM00248">
    <property type="entry name" value="ANK"/>
    <property type="match status" value="1"/>
</dbReference>
<dbReference type="PANTHER" id="PTHR24153">
    <property type="entry name" value="ESPIN"/>
    <property type="match status" value="1"/>
</dbReference>
<dbReference type="AlphaFoldDB" id="A0A6A0GZU5"/>
<dbReference type="GO" id="GO:0005737">
    <property type="term" value="C:cytoplasm"/>
    <property type="evidence" value="ECO:0007669"/>
    <property type="project" value="TreeGrafter"/>
</dbReference>
<dbReference type="InterPro" id="IPR052420">
    <property type="entry name" value="Espin/Espin-like"/>
</dbReference>
<comment type="subcellular location">
    <subcellularLocation>
        <location evidence="1">Cell projection</location>
        <location evidence="1">Stereocilium</location>
    </subcellularLocation>
</comment>
<dbReference type="GO" id="GO:0032420">
    <property type="term" value="C:stereocilium"/>
    <property type="evidence" value="ECO:0007669"/>
    <property type="project" value="UniProtKB-SubCell"/>
</dbReference>
<sequence>MCSSGVTPVYLAAQEGHLQISVDPRLVHIRDSDGATPLHFCASRGHTSSARLLLASGANPDQTDLWGKTAVHDAIENRHQETPTADLKTVLPLVPPDTPSPTPTAALKTVLPLEPALPYQSSTTVRSLPRLPRLPPLRLSFPQSLSHLLLLHLPLLLILSNSIESPAPTSDSNGSSNENSSDNIASPTGTNTSSASRGLASISIAQLQSVQLRKTAPREGRVTAVPLLLNAPEKPDKADVIEELKRSVDIGSPSKLKHQQQQQHQQQKQENLQVLITPEQIMSKVPQVDSAGLPIPEWKRQMLARRAAERATAEEQQHRLQQLELKRLQELPPWKRQLLEKKNSSSNGVPGALYTPRVVEPRKINVAISASR</sequence>
<dbReference type="Pfam" id="PF12796">
    <property type="entry name" value="Ank_2"/>
    <property type="match status" value="1"/>
</dbReference>
<feature type="compositionally biased region" description="Polar residues" evidence="6">
    <location>
        <begin position="184"/>
        <end position="196"/>
    </location>
</feature>
<dbReference type="Gene3D" id="1.25.40.20">
    <property type="entry name" value="Ankyrin repeat-containing domain"/>
    <property type="match status" value="1"/>
</dbReference>
<gene>
    <name evidence="7" type="ORF">HAZT_HAZT008795</name>
</gene>
<dbReference type="GO" id="GO:0051017">
    <property type="term" value="P:actin filament bundle assembly"/>
    <property type="evidence" value="ECO:0007669"/>
    <property type="project" value="TreeGrafter"/>
</dbReference>
<dbReference type="PROSITE" id="PS50088">
    <property type="entry name" value="ANK_REPEAT"/>
    <property type="match status" value="1"/>
</dbReference>
<dbReference type="EMBL" id="JQDR03011402">
    <property type="protein sequence ID" value="KAA0192814.1"/>
    <property type="molecule type" value="Genomic_DNA"/>
</dbReference>
<evidence type="ECO:0000256" key="5">
    <source>
        <dbReference type="PROSITE-ProRule" id="PRU00023"/>
    </source>
</evidence>
<dbReference type="GO" id="GO:0007605">
    <property type="term" value="P:sensory perception of sound"/>
    <property type="evidence" value="ECO:0007669"/>
    <property type="project" value="UniProtKB-KW"/>
</dbReference>
<name>A0A6A0GZU5_HYAAZ</name>
<reference evidence="7" key="2">
    <citation type="journal article" date="2018" name="Environ. Sci. Technol.">
        <title>The Toxicogenome of Hyalella azteca: A Model for Sediment Ecotoxicology and Evolutionary Toxicology.</title>
        <authorList>
            <person name="Poynton H.C."/>
            <person name="Hasenbein S."/>
            <person name="Benoit J.B."/>
            <person name="Sepulveda M.S."/>
            <person name="Poelchau M.F."/>
            <person name="Hughes D.S.T."/>
            <person name="Murali S.C."/>
            <person name="Chen S."/>
            <person name="Glastad K.M."/>
            <person name="Goodisman M.A.D."/>
            <person name="Werren J.H."/>
            <person name="Vineis J.H."/>
            <person name="Bowen J.L."/>
            <person name="Friedrich M."/>
            <person name="Jones J."/>
            <person name="Robertson H.M."/>
            <person name="Feyereisen R."/>
            <person name="Mechler-Hickson A."/>
            <person name="Mathers N."/>
            <person name="Lee C.E."/>
            <person name="Colbourne J.K."/>
            <person name="Biales A."/>
            <person name="Johnston J.S."/>
            <person name="Wellborn G.A."/>
            <person name="Rosendale A.J."/>
            <person name="Cridge A.G."/>
            <person name="Munoz-Torres M.C."/>
            <person name="Bain P.A."/>
            <person name="Manny A.R."/>
            <person name="Major K.M."/>
            <person name="Lambert F.N."/>
            <person name="Vulpe C.D."/>
            <person name="Tuck P."/>
            <person name="Blalock B.J."/>
            <person name="Lin Y.Y."/>
            <person name="Smith M.E."/>
            <person name="Ochoa-Acuna H."/>
            <person name="Chen M.M."/>
            <person name="Childers C.P."/>
            <person name="Qu J."/>
            <person name="Dugan S."/>
            <person name="Lee S.L."/>
            <person name="Chao H."/>
            <person name="Dinh H."/>
            <person name="Han Y."/>
            <person name="Doddapaneni H."/>
            <person name="Worley K.C."/>
            <person name="Muzny D.M."/>
            <person name="Gibbs R.A."/>
            <person name="Richards S."/>
        </authorList>
    </citation>
    <scope>NUCLEOTIDE SEQUENCE</scope>
    <source>
        <strain evidence="7">HAZT.00-mixed</strain>
        <tissue evidence="7">Whole organism</tissue>
    </source>
</reference>
<feature type="compositionally biased region" description="Low complexity" evidence="6">
    <location>
        <begin position="166"/>
        <end position="183"/>
    </location>
</feature>
<dbReference type="InterPro" id="IPR036770">
    <property type="entry name" value="Ankyrin_rpt-contain_sf"/>
</dbReference>
<dbReference type="PROSITE" id="PS50297">
    <property type="entry name" value="ANK_REP_REGION"/>
    <property type="match status" value="1"/>
</dbReference>
<reference evidence="7" key="1">
    <citation type="submission" date="2014-08" db="EMBL/GenBank/DDBJ databases">
        <authorList>
            <person name="Murali S."/>
            <person name="Richards S."/>
            <person name="Bandaranaike D."/>
            <person name="Bellair M."/>
            <person name="Blankenburg K."/>
            <person name="Chao H."/>
            <person name="Dinh H."/>
            <person name="Doddapaneni H."/>
            <person name="Dugan-Rocha S."/>
            <person name="Elkadiri S."/>
            <person name="Gnanaolivu R."/>
            <person name="Hughes D."/>
            <person name="Lee S."/>
            <person name="Li M."/>
            <person name="Ming W."/>
            <person name="Munidasa M."/>
            <person name="Muniz J."/>
            <person name="Nguyen L."/>
            <person name="Osuji N."/>
            <person name="Pu L.-L."/>
            <person name="Puazo M."/>
            <person name="Skinner E."/>
            <person name="Qu C."/>
            <person name="Quiroz J."/>
            <person name="Raj R."/>
            <person name="Weissenberger G."/>
            <person name="Xin Y."/>
            <person name="Zou X."/>
            <person name="Han Y."/>
            <person name="Worley K."/>
            <person name="Muzny D."/>
            <person name="Gibbs R."/>
        </authorList>
    </citation>
    <scope>NUCLEOTIDE SEQUENCE</scope>
    <source>
        <strain evidence="7">HAZT.00-mixed</strain>
        <tissue evidence="7">Whole organism</tissue>
    </source>
</reference>
<comment type="caution">
    <text evidence="7">The sequence shown here is derived from an EMBL/GenBank/DDBJ whole genome shotgun (WGS) entry which is preliminary data.</text>
</comment>
<feature type="region of interest" description="Disordered" evidence="6">
    <location>
        <begin position="166"/>
        <end position="197"/>
    </location>
</feature>
<keyword evidence="4 5" id="KW-0040">ANK repeat</keyword>
<evidence type="ECO:0000256" key="3">
    <source>
        <dbReference type="ARBA" id="ARBA00022740"/>
    </source>
</evidence>
<dbReference type="OrthoDB" id="10261302at2759"/>
<evidence type="ECO:0000256" key="1">
    <source>
        <dbReference type="ARBA" id="ARBA00004645"/>
    </source>
</evidence>
<accession>A0A6A0GZU5</accession>
<protein>
    <submittedName>
        <fullName evidence="7">Uncharacterized protein</fullName>
    </submittedName>
</protein>
<organism evidence="7">
    <name type="scientific">Hyalella azteca</name>
    <name type="common">Amphipod</name>
    <dbReference type="NCBI Taxonomy" id="294128"/>
    <lineage>
        <taxon>Eukaryota</taxon>
        <taxon>Metazoa</taxon>
        <taxon>Ecdysozoa</taxon>
        <taxon>Arthropoda</taxon>
        <taxon>Crustacea</taxon>
        <taxon>Multicrustacea</taxon>
        <taxon>Malacostraca</taxon>
        <taxon>Eumalacostraca</taxon>
        <taxon>Peracarida</taxon>
        <taxon>Amphipoda</taxon>
        <taxon>Senticaudata</taxon>
        <taxon>Talitrida</taxon>
        <taxon>Talitroidea</taxon>
        <taxon>Hyalellidae</taxon>
        <taxon>Hyalella</taxon>
    </lineage>
</organism>
<evidence type="ECO:0000256" key="2">
    <source>
        <dbReference type="ARBA" id="ARBA00022737"/>
    </source>
</evidence>
<reference evidence="7" key="3">
    <citation type="submission" date="2019-06" db="EMBL/GenBank/DDBJ databases">
        <authorList>
            <person name="Poynton C."/>
            <person name="Hasenbein S."/>
            <person name="Benoit J.B."/>
            <person name="Sepulveda M.S."/>
            <person name="Poelchau M.F."/>
            <person name="Murali S.C."/>
            <person name="Chen S."/>
            <person name="Glastad K.M."/>
            <person name="Werren J.H."/>
            <person name="Vineis J.H."/>
            <person name="Bowen J.L."/>
            <person name="Friedrich M."/>
            <person name="Jones J."/>
            <person name="Robertson H.M."/>
            <person name="Feyereisen R."/>
            <person name="Mechler-Hickson A."/>
            <person name="Mathers N."/>
            <person name="Lee C.E."/>
            <person name="Colbourne J.K."/>
            <person name="Biales A."/>
            <person name="Johnston J.S."/>
            <person name="Wellborn G.A."/>
            <person name="Rosendale A.J."/>
            <person name="Cridge A.G."/>
            <person name="Munoz-Torres M.C."/>
            <person name="Bain P.A."/>
            <person name="Manny A.R."/>
            <person name="Major K.M."/>
            <person name="Lambert F.N."/>
            <person name="Vulpe C.D."/>
            <person name="Tuck P."/>
            <person name="Blalock B.J."/>
            <person name="Lin Y.-Y."/>
            <person name="Smith M.E."/>
            <person name="Ochoa-Acuna H."/>
            <person name="Chen M.-J.M."/>
            <person name="Childers C.P."/>
            <person name="Qu J."/>
            <person name="Dugan S."/>
            <person name="Lee S.L."/>
            <person name="Chao H."/>
            <person name="Dinh H."/>
            <person name="Han Y."/>
            <person name="Doddapaneni H."/>
            <person name="Worley K.C."/>
            <person name="Muzny D.M."/>
            <person name="Gibbs R.A."/>
            <person name="Richards S."/>
        </authorList>
    </citation>
    <scope>NUCLEOTIDE SEQUENCE</scope>
    <source>
        <strain evidence="7">HAZT.00-mixed</strain>
        <tissue evidence="7">Whole organism</tissue>
    </source>
</reference>
<evidence type="ECO:0000313" key="7">
    <source>
        <dbReference type="EMBL" id="KAA0192814.1"/>
    </source>
</evidence>
<evidence type="ECO:0000256" key="6">
    <source>
        <dbReference type="SAM" id="MobiDB-lite"/>
    </source>
</evidence>
<dbReference type="InterPro" id="IPR002110">
    <property type="entry name" value="Ankyrin_rpt"/>
</dbReference>
<dbReference type="Proteomes" id="UP000711488">
    <property type="component" value="Unassembled WGS sequence"/>
</dbReference>
<evidence type="ECO:0000256" key="4">
    <source>
        <dbReference type="ARBA" id="ARBA00023043"/>
    </source>
</evidence>
<dbReference type="GO" id="GO:0051015">
    <property type="term" value="F:actin filament binding"/>
    <property type="evidence" value="ECO:0007669"/>
    <property type="project" value="TreeGrafter"/>
</dbReference>
<keyword evidence="2" id="KW-0677">Repeat</keyword>
<dbReference type="PANTHER" id="PTHR24153:SF8">
    <property type="entry name" value="FORKED, ISOFORM F"/>
    <property type="match status" value="1"/>
</dbReference>